<dbReference type="Proteomes" id="UP000631576">
    <property type="component" value="Unassembled WGS sequence"/>
</dbReference>
<sequence>MSLFVNPDNSAFQAALNASIYVDKTELIQYTNSILESTEAFICNSRPRRFGKSITADMLTAYYSKGCNSRQMFSNLQIGRDKNWQEYMNRYDVIHFDVQWCMEPAGGPEKVVGFITKNILAELHEIYSEYLPEEIASLPEALSLINASTKRKFVIIIDEWDVLIRDEGANQKIQEEYITFLRGMFKGTMPTRYIALAYLTGILPIKKIQTQSALNNFNEFTMLDARGFAKYIGFTEEEVKELCQQYNRDFDKVKHWYDGYLLEEYQVYNPKAVVEVLLWNKYQSYWSKTGTYDAIVPLINMDFNGLKSAIITMLSGAQVEVDVFCFQNDTINFTNKDDVLTYLIHLGYLGYDQKTQNAFIPNEEIRQELTAATRRKQWDEMITFQRESEELLDATLDRASEMVAETIEKIHMEYASTIKYNDENSLSSVLTIAYLSSMKYYFKPMRELPTGRGFADFVYLPKPEYAGEYPALLVELKWNKNAITAIQQIKDRQYPKTLEKYTGDVLLVGINYDKKSKIHECVIEEYYK</sequence>
<name>A0ABR7G467_9FIRM</name>
<gene>
    <name evidence="2" type="ORF">H8S40_01320</name>
</gene>
<reference evidence="2 3" key="1">
    <citation type="submission" date="2020-08" db="EMBL/GenBank/DDBJ databases">
        <title>Genome public.</title>
        <authorList>
            <person name="Liu C."/>
            <person name="Sun Q."/>
        </authorList>
    </citation>
    <scope>NUCLEOTIDE SEQUENCE [LARGE SCALE GENOMIC DNA]</scope>
    <source>
        <strain evidence="2 3">NSJ-13</strain>
    </source>
</reference>
<proteinExistence type="predicted"/>
<dbReference type="PANTHER" id="PTHR34825:SF1">
    <property type="entry name" value="AAA-ATPASE-LIKE DOMAIN-CONTAINING PROTEIN"/>
    <property type="match status" value="1"/>
</dbReference>
<dbReference type="EMBL" id="JACOPE010000001">
    <property type="protein sequence ID" value="MBC5682234.1"/>
    <property type="molecule type" value="Genomic_DNA"/>
</dbReference>
<evidence type="ECO:0000313" key="3">
    <source>
        <dbReference type="Proteomes" id="UP000631576"/>
    </source>
</evidence>
<dbReference type="InterPro" id="IPR018631">
    <property type="entry name" value="AAA-ATPase-like_dom"/>
</dbReference>
<protein>
    <submittedName>
        <fullName evidence="2">AAA family ATPase</fullName>
    </submittedName>
</protein>
<evidence type="ECO:0000259" key="1">
    <source>
        <dbReference type="Pfam" id="PF09820"/>
    </source>
</evidence>
<dbReference type="PANTHER" id="PTHR34825">
    <property type="entry name" value="CONSERVED PROTEIN, WITH A WEAK D-GALACTARATE DEHYDRATASE/ALTRONATE HYDROLASE DOMAIN"/>
    <property type="match status" value="1"/>
</dbReference>
<feature type="domain" description="AAA-ATPase-like" evidence="1">
    <location>
        <begin position="19"/>
        <end position="207"/>
    </location>
</feature>
<dbReference type="Pfam" id="PF09820">
    <property type="entry name" value="AAA-ATPase_like"/>
    <property type="match status" value="1"/>
</dbReference>
<dbReference type="RefSeq" id="WP_186864365.1">
    <property type="nucleotide sequence ID" value="NZ_JACOPE010000001.1"/>
</dbReference>
<comment type="caution">
    <text evidence="2">The sequence shown here is derived from an EMBL/GenBank/DDBJ whole genome shotgun (WGS) entry which is preliminary data.</text>
</comment>
<keyword evidence="3" id="KW-1185">Reference proteome</keyword>
<dbReference type="Pfam" id="PF08011">
    <property type="entry name" value="PDDEXK_9"/>
    <property type="match status" value="1"/>
</dbReference>
<organism evidence="2 3">
    <name type="scientific">Ruminococcus hominis</name>
    <dbReference type="NCBI Taxonomy" id="2763065"/>
    <lineage>
        <taxon>Bacteria</taxon>
        <taxon>Bacillati</taxon>
        <taxon>Bacillota</taxon>
        <taxon>Clostridia</taxon>
        <taxon>Eubacteriales</taxon>
        <taxon>Oscillospiraceae</taxon>
        <taxon>Ruminococcus</taxon>
    </lineage>
</organism>
<accession>A0ABR7G467</accession>
<dbReference type="InterPro" id="IPR012547">
    <property type="entry name" value="PDDEXK_9"/>
</dbReference>
<evidence type="ECO:0000313" key="2">
    <source>
        <dbReference type="EMBL" id="MBC5682234.1"/>
    </source>
</evidence>